<dbReference type="Pfam" id="PF03702">
    <property type="entry name" value="AnmK"/>
    <property type="match status" value="1"/>
</dbReference>
<dbReference type="PANTHER" id="PTHR30605">
    <property type="entry name" value="ANHYDRO-N-ACETYLMURAMIC ACID KINASE"/>
    <property type="match status" value="1"/>
</dbReference>
<comment type="catalytic activity">
    <reaction evidence="1">
        <text>1,6-anhydro-N-acetyl-beta-muramate + ATP + H2O = N-acetyl-D-muramate 6-phosphate + ADP + H(+)</text>
        <dbReference type="Rhea" id="RHEA:24952"/>
        <dbReference type="ChEBI" id="CHEBI:15377"/>
        <dbReference type="ChEBI" id="CHEBI:15378"/>
        <dbReference type="ChEBI" id="CHEBI:30616"/>
        <dbReference type="ChEBI" id="CHEBI:58690"/>
        <dbReference type="ChEBI" id="CHEBI:58722"/>
        <dbReference type="ChEBI" id="CHEBI:456216"/>
        <dbReference type="EC" id="2.7.1.170"/>
    </reaction>
</comment>
<dbReference type="GO" id="GO:0006040">
    <property type="term" value="P:amino sugar metabolic process"/>
    <property type="evidence" value="ECO:0007669"/>
    <property type="project" value="InterPro"/>
</dbReference>
<dbReference type="PANTHER" id="PTHR30605:SF0">
    <property type="entry name" value="ANHYDRO-N-ACETYLMURAMIC ACID KINASE"/>
    <property type="match status" value="1"/>
</dbReference>
<protein>
    <recommendedName>
        <fullName evidence="1">Anhydro-N-acetylmuramic acid kinase</fullName>
        <ecNumber evidence="1">2.7.1.170</ecNumber>
    </recommendedName>
    <alternativeName>
        <fullName evidence="1">AnhMurNAc kinase</fullName>
    </alternativeName>
</protein>
<dbReference type="EMBL" id="LNZB01000015">
    <property type="protein sequence ID" value="KTD82296.1"/>
    <property type="molecule type" value="Genomic_DNA"/>
</dbReference>
<sequence>MDGIDAALVELPSNRLVHGITQQYSIHVKQRLKELSEKQVTSLPSICQLNTEIGREFAAAVHSLLQEVGLKYREITAIGSHGQTVCHDADASIPYTLQLGCPHTISSLTGITVIADFRTRDIVHGGQGAPFAPVYHAELLKNKHENVALVNIGGISNITFIEPNGSVKGWDVGPGNCLMDAWIAKHKKQAFDKNGDWASQGKIIQPLLDDLLQDPFFLMQSPKSIGKEYYSLIWLEEYVRKEYSAVDVQATLAMLTAKAIADAIREEAKQVKTVLLCGGGTHNTHLNSTLRRLLPEISIKSVENIGISPDYLEAMMFAWLAAQTMNQNPIDLTRITGSNRPNLLGAIYPILKEY</sequence>
<comment type="similarity">
    <text evidence="1">Belongs to the anhydro-N-acetylmuramic acid kinase family.</text>
</comment>
<proteinExistence type="inferred from homology"/>
<dbReference type="UniPathway" id="UPA00544"/>
<keyword evidence="1" id="KW-0067">ATP-binding</keyword>
<dbReference type="GO" id="GO:0005524">
    <property type="term" value="F:ATP binding"/>
    <property type="evidence" value="ECO:0007669"/>
    <property type="project" value="UniProtKB-UniRule"/>
</dbReference>
<comment type="caution">
    <text evidence="1">Lacks conserved residue(s) required for the propagation of feature annotation.</text>
</comment>
<dbReference type="HAMAP" id="MF_01270">
    <property type="entry name" value="AnhMurNAc_kinase"/>
    <property type="match status" value="1"/>
</dbReference>
<keyword evidence="1" id="KW-0808">Transferase</keyword>
<accession>A0A0W1AM66</accession>
<dbReference type="PATRIC" id="fig|66969.6.peg.844"/>
<organism evidence="2 3">
    <name type="scientific">Legionella waltersii</name>
    <dbReference type="NCBI Taxonomy" id="66969"/>
    <lineage>
        <taxon>Bacteria</taxon>
        <taxon>Pseudomonadati</taxon>
        <taxon>Pseudomonadota</taxon>
        <taxon>Gammaproteobacteria</taxon>
        <taxon>Legionellales</taxon>
        <taxon>Legionellaceae</taxon>
        <taxon>Legionella</taxon>
    </lineage>
</organism>
<dbReference type="GO" id="GO:0009254">
    <property type="term" value="P:peptidoglycan turnover"/>
    <property type="evidence" value="ECO:0007669"/>
    <property type="project" value="UniProtKB-UniRule"/>
</dbReference>
<name>A0A0W1AM66_9GAMM</name>
<dbReference type="InterPro" id="IPR043129">
    <property type="entry name" value="ATPase_NBD"/>
</dbReference>
<comment type="pathway">
    <text evidence="1">Amino-sugar metabolism; 1,6-anhydro-N-acetylmuramate degradation.</text>
</comment>
<dbReference type="CDD" id="cd24050">
    <property type="entry name" value="ASKHA_NBD_ANMK"/>
    <property type="match status" value="1"/>
</dbReference>
<evidence type="ECO:0000313" key="3">
    <source>
        <dbReference type="Proteomes" id="UP000054729"/>
    </source>
</evidence>
<comment type="pathway">
    <text evidence="1">Cell wall biogenesis; peptidoglycan recycling.</text>
</comment>
<dbReference type="STRING" id="66969.Lwal_0773"/>
<evidence type="ECO:0000256" key="1">
    <source>
        <dbReference type="HAMAP-Rule" id="MF_01270"/>
    </source>
</evidence>
<evidence type="ECO:0000313" key="2">
    <source>
        <dbReference type="EMBL" id="KTD82296.1"/>
    </source>
</evidence>
<dbReference type="InterPro" id="IPR005338">
    <property type="entry name" value="Anhydro_N_Ac-Mur_kinase"/>
</dbReference>
<dbReference type="AlphaFoldDB" id="A0A0W1AM66"/>
<reference evidence="2 3" key="1">
    <citation type="submission" date="2015-11" db="EMBL/GenBank/DDBJ databases">
        <title>Genomic analysis of 38 Legionella species identifies large and diverse effector repertoires.</title>
        <authorList>
            <person name="Burstein D."/>
            <person name="Amaro F."/>
            <person name="Zusman T."/>
            <person name="Lifshitz Z."/>
            <person name="Cohen O."/>
            <person name="Gilbert J.A."/>
            <person name="Pupko T."/>
            <person name="Shuman H.A."/>
            <person name="Segal G."/>
        </authorList>
    </citation>
    <scope>NUCLEOTIDE SEQUENCE [LARGE SCALE GENOMIC DNA]</scope>
    <source>
        <strain evidence="2 3">ATCC 51914</strain>
    </source>
</reference>
<dbReference type="UniPathway" id="UPA00343"/>
<keyword evidence="1" id="KW-0119">Carbohydrate metabolism</keyword>
<dbReference type="NCBIfam" id="NF007139">
    <property type="entry name" value="PRK09585.1-3"/>
    <property type="match status" value="1"/>
</dbReference>
<keyword evidence="1" id="KW-0547">Nucleotide-binding</keyword>
<dbReference type="GO" id="GO:0097175">
    <property type="term" value="P:1,6-anhydro-N-acetyl-beta-muramic acid catabolic process"/>
    <property type="evidence" value="ECO:0007669"/>
    <property type="project" value="UniProtKB-UniRule"/>
</dbReference>
<comment type="function">
    <text evidence="1">Catalyzes the specific phosphorylation of 1,6-anhydro-N-acetylmuramic acid (anhMurNAc) with the simultaneous cleavage of the 1,6-anhydro ring, generating MurNAc-6-P. Is required for the utilization of anhMurNAc either imported from the medium or derived from its own cell wall murein, and thus plays a role in cell wall recycling.</text>
</comment>
<dbReference type="GO" id="GO:0016773">
    <property type="term" value="F:phosphotransferase activity, alcohol group as acceptor"/>
    <property type="evidence" value="ECO:0007669"/>
    <property type="project" value="UniProtKB-UniRule"/>
</dbReference>
<comment type="caution">
    <text evidence="2">The sequence shown here is derived from an EMBL/GenBank/DDBJ whole genome shotgun (WGS) entry which is preliminary data.</text>
</comment>
<keyword evidence="3" id="KW-1185">Reference proteome</keyword>
<dbReference type="EC" id="2.7.1.170" evidence="1"/>
<keyword evidence="1 2" id="KW-0418">Kinase</keyword>
<dbReference type="SUPFAM" id="SSF53067">
    <property type="entry name" value="Actin-like ATPase domain"/>
    <property type="match status" value="1"/>
</dbReference>
<gene>
    <name evidence="1 2" type="primary">anmK</name>
    <name evidence="2" type="ORF">Lwal_0773</name>
</gene>
<dbReference type="GO" id="GO:0016301">
    <property type="term" value="F:kinase activity"/>
    <property type="evidence" value="ECO:0007669"/>
    <property type="project" value="UniProtKB-KW"/>
</dbReference>
<dbReference type="Proteomes" id="UP000054729">
    <property type="component" value="Unassembled WGS sequence"/>
</dbReference>
<dbReference type="Gene3D" id="3.30.420.40">
    <property type="match status" value="2"/>
</dbReference>